<feature type="region of interest" description="Disordered" evidence="1">
    <location>
        <begin position="109"/>
        <end position="132"/>
    </location>
</feature>
<gene>
    <name evidence="2" type="ORF">PECUL_23A027095</name>
</gene>
<dbReference type="EMBL" id="OW240912">
    <property type="protein sequence ID" value="CAH2219532.1"/>
    <property type="molecule type" value="Genomic_DNA"/>
</dbReference>
<proteinExistence type="predicted"/>
<dbReference type="AlphaFoldDB" id="A0AAD1QYD1"/>
<sequence>MFREPSQLAFIFSASPQKTTAEGTAQTAVTDIHGNFQQICCSPLQRWSNKSLHSQRSLPEARICTSDHRRCRIKVLSLRASSTAAITCTLEHLVPRLGQRNLFSWAQKTASSKPEHTRAGRRSVEEQQQRTLHGHSKYMLLMPETGIC</sequence>
<reference evidence="2" key="1">
    <citation type="submission" date="2022-03" db="EMBL/GenBank/DDBJ databases">
        <authorList>
            <person name="Alioto T."/>
            <person name="Alioto T."/>
            <person name="Gomez Garrido J."/>
        </authorList>
    </citation>
    <scope>NUCLEOTIDE SEQUENCE</scope>
</reference>
<evidence type="ECO:0000313" key="3">
    <source>
        <dbReference type="Proteomes" id="UP001295444"/>
    </source>
</evidence>
<evidence type="ECO:0000313" key="2">
    <source>
        <dbReference type="EMBL" id="CAH2219532.1"/>
    </source>
</evidence>
<name>A0AAD1QYD1_PELCU</name>
<keyword evidence="3" id="KW-1185">Reference proteome</keyword>
<accession>A0AAD1QYD1</accession>
<feature type="compositionally biased region" description="Basic and acidic residues" evidence="1">
    <location>
        <begin position="113"/>
        <end position="128"/>
    </location>
</feature>
<protein>
    <submittedName>
        <fullName evidence="2">Uncharacterized protein</fullName>
    </submittedName>
</protein>
<organism evidence="2 3">
    <name type="scientific">Pelobates cultripes</name>
    <name type="common">Western spadefoot toad</name>
    <dbReference type="NCBI Taxonomy" id="61616"/>
    <lineage>
        <taxon>Eukaryota</taxon>
        <taxon>Metazoa</taxon>
        <taxon>Chordata</taxon>
        <taxon>Craniata</taxon>
        <taxon>Vertebrata</taxon>
        <taxon>Euteleostomi</taxon>
        <taxon>Amphibia</taxon>
        <taxon>Batrachia</taxon>
        <taxon>Anura</taxon>
        <taxon>Pelobatoidea</taxon>
        <taxon>Pelobatidae</taxon>
        <taxon>Pelobates</taxon>
    </lineage>
</organism>
<evidence type="ECO:0000256" key="1">
    <source>
        <dbReference type="SAM" id="MobiDB-lite"/>
    </source>
</evidence>
<dbReference type="Proteomes" id="UP001295444">
    <property type="component" value="Chromosome 01"/>
</dbReference>